<dbReference type="GO" id="GO:0032259">
    <property type="term" value="P:methylation"/>
    <property type="evidence" value="ECO:0007669"/>
    <property type="project" value="UniProtKB-KW"/>
</dbReference>
<organism evidence="4 5">
    <name type="scientific">Vibrio algarum</name>
    <dbReference type="NCBI Taxonomy" id="3020714"/>
    <lineage>
        <taxon>Bacteria</taxon>
        <taxon>Pseudomonadati</taxon>
        <taxon>Pseudomonadota</taxon>
        <taxon>Gammaproteobacteria</taxon>
        <taxon>Vibrionales</taxon>
        <taxon>Vibrionaceae</taxon>
        <taxon>Vibrio</taxon>
    </lineage>
</organism>
<evidence type="ECO:0000256" key="1">
    <source>
        <dbReference type="SAM" id="Coils"/>
    </source>
</evidence>
<proteinExistence type="predicted"/>
<name>A0ABT4YM84_9VIBR</name>
<dbReference type="InterPro" id="IPR007470">
    <property type="entry name" value="HemX"/>
</dbReference>
<feature type="transmembrane region" description="Helical" evidence="3">
    <location>
        <begin position="84"/>
        <end position="103"/>
    </location>
</feature>
<dbReference type="PANTHER" id="PTHR38043">
    <property type="entry name" value="PROTEIN HEMX"/>
    <property type="match status" value="1"/>
</dbReference>
<keyword evidence="1" id="KW-0175">Coiled coil</keyword>
<keyword evidence="3" id="KW-0472">Membrane</keyword>
<keyword evidence="5" id="KW-1185">Reference proteome</keyword>
<sequence length="418" mass="46784">MTSKKNGQTEPENKDSQMDVENNESQSDKATEKTDFKSEKPSEPSPEENQTDRHVEVKPDKGVSGEQPAPVKFEEKQGKRGVKLGTLAIVISILFAGGTALVFNQQKTVHESQLAQLEAKINDLSSQLEQRLSSTESIAAAKADEAYNKAETAITQQHESIKSLQVALADVAGRRPNDWLLAESDYLVKLAGRKLFLEKDVVSATQLMESADQRISLLNDPSLVPLRKEMAKDITTLKSVPLIDKDGLALRLISLQEQVDSLPLANAILPEAPEVEHKAVSSDIYDWQDNLLTSLQSFSEQFITFRTREGNVIPLLAPKQHYYLKENVKGKIETAIRAIYNENQSIYQSALKTADEWAMQFFKLDDPAVIQFNKSMQQLAGQNVEVKYPVKLVSQKALQDVINERLRRQMTSMTSEEK</sequence>
<comment type="caution">
    <text evidence="4">The sequence shown here is derived from an EMBL/GenBank/DDBJ whole genome shotgun (WGS) entry which is preliminary data.</text>
</comment>
<evidence type="ECO:0000256" key="2">
    <source>
        <dbReference type="SAM" id="MobiDB-lite"/>
    </source>
</evidence>
<dbReference type="Proteomes" id="UP001210678">
    <property type="component" value="Unassembled WGS sequence"/>
</dbReference>
<protein>
    <submittedName>
        <fullName evidence="4">Uroporphyrinogen-III C-methyltransferase</fullName>
        <ecNumber evidence="4">2.1.1.107</ecNumber>
    </submittedName>
</protein>
<dbReference type="Pfam" id="PF04375">
    <property type="entry name" value="HemX"/>
    <property type="match status" value="1"/>
</dbReference>
<dbReference type="EC" id="2.1.1.107" evidence="4"/>
<keyword evidence="4" id="KW-0808">Transferase</keyword>
<dbReference type="GO" id="GO:0004851">
    <property type="term" value="F:uroporphyrin-III C-methyltransferase activity"/>
    <property type="evidence" value="ECO:0007669"/>
    <property type="project" value="UniProtKB-EC"/>
</dbReference>
<feature type="compositionally biased region" description="Polar residues" evidence="2">
    <location>
        <begin position="1"/>
        <end position="10"/>
    </location>
</feature>
<keyword evidence="3" id="KW-0812">Transmembrane</keyword>
<keyword evidence="3" id="KW-1133">Transmembrane helix</keyword>
<feature type="compositionally biased region" description="Basic and acidic residues" evidence="2">
    <location>
        <begin position="50"/>
        <end position="63"/>
    </location>
</feature>
<dbReference type="RefSeq" id="WP_272132587.1">
    <property type="nucleotide sequence ID" value="NZ_JAQLOI010000001.1"/>
</dbReference>
<dbReference type="EMBL" id="JAQLOI010000001">
    <property type="protein sequence ID" value="MDB1122664.1"/>
    <property type="molecule type" value="Genomic_DNA"/>
</dbReference>
<reference evidence="4 5" key="1">
    <citation type="submission" date="2023-01" db="EMBL/GenBank/DDBJ databases">
        <title>Vibrio sp. KJ40-1 sp.nov, isolated from marine algae.</title>
        <authorList>
            <person name="Butt M."/>
            <person name="Kim J.M.J."/>
            <person name="Jeon C.O.C."/>
        </authorList>
    </citation>
    <scope>NUCLEOTIDE SEQUENCE [LARGE SCALE GENOMIC DNA]</scope>
    <source>
        <strain evidence="4 5">KJ40-1</strain>
    </source>
</reference>
<evidence type="ECO:0000256" key="3">
    <source>
        <dbReference type="SAM" id="Phobius"/>
    </source>
</evidence>
<feature type="coiled-coil region" evidence="1">
    <location>
        <begin position="107"/>
        <end position="134"/>
    </location>
</feature>
<keyword evidence="4" id="KW-0489">Methyltransferase</keyword>
<feature type="region of interest" description="Disordered" evidence="2">
    <location>
        <begin position="1"/>
        <end position="74"/>
    </location>
</feature>
<evidence type="ECO:0000313" key="5">
    <source>
        <dbReference type="Proteomes" id="UP001210678"/>
    </source>
</evidence>
<dbReference type="PANTHER" id="PTHR38043:SF1">
    <property type="entry name" value="PROTEIN HEMX"/>
    <property type="match status" value="1"/>
</dbReference>
<evidence type="ECO:0000313" key="4">
    <source>
        <dbReference type="EMBL" id="MDB1122664.1"/>
    </source>
</evidence>
<feature type="compositionally biased region" description="Basic and acidic residues" evidence="2">
    <location>
        <begin position="26"/>
        <end position="42"/>
    </location>
</feature>
<accession>A0ABT4YM84</accession>
<gene>
    <name evidence="4" type="ORF">PGX00_02610</name>
</gene>